<dbReference type="Proteomes" id="UP000000657">
    <property type="component" value="Chromosome"/>
</dbReference>
<evidence type="ECO:0000313" key="6">
    <source>
        <dbReference type="Proteomes" id="UP000000657"/>
    </source>
</evidence>
<organism evidence="5 6">
    <name type="scientific">Frankia alni (strain DSM 45986 / CECT 9034 / ACN14a)</name>
    <dbReference type="NCBI Taxonomy" id="326424"/>
    <lineage>
        <taxon>Bacteria</taxon>
        <taxon>Bacillati</taxon>
        <taxon>Actinomycetota</taxon>
        <taxon>Actinomycetes</taxon>
        <taxon>Frankiales</taxon>
        <taxon>Frankiaceae</taxon>
        <taxon>Frankia</taxon>
    </lineage>
</organism>
<dbReference type="AlphaFoldDB" id="Q0RCQ8"/>
<dbReference type="PANTHER" id="PTHR34216:SF3">
    <property type="entry name" value="POLY-BETA-1,6-N-ACETYL-D-GLUCOSAMINE N-DEACETYLASE"/>
    <property type="match status" value="1"/>
</dbReference>
<name>Q0RCQ8_FRAAA</name>
<evidence type="ECO:0000256" key="1">
    <source>
        <dbReference type="ARBA" id="ARBA00004613"/>
    </source>
</evidence>
<dbReference type="RefSeq" id="WP_011607193.1">
    <property type="nucleotide sequence ID" value="NC_008278.1"/>
</dbReference>
<feature type="region of interest" description="Disordered" evidence="3">
    <location>
        <begin position="253"/>
        <end position="425"/>
    </location>
</feature>
<evidence type="ECO:0000256" key="3">
    <source>
        <dbReference type="SAM" id="MobiDB-lite"/>
    </source>
</evidence>
<dbReference type="GO" id="GO:0016810">
    <property type="term" value="F:hydrolase activity, acting on carbon-nitrogen (but not peptide) bonds"/>
    <property type="evidence" value="ECO:0007669"/>
    <property type="project" value="InterPro"/>
</dbReference>
<evidence type="ECO:0000313" key="5">
    <source>
        <dbReference type="EMBL" id="CAJ64766.1"/>
    </source>
</evidence>
<evidence type="ECO:0000259" key="4">
    <source>
        <dbReference type="PROSITE" id="PS51677"/>
    </source>
</evidence>
<reference evidence="5 6" key="1">
    <citation type="journal article" date="2007" name="Genome Res.">
        <title>Genome characteristics of facultatively symbiotic Frankia sp. strains reflect host range and host plant biogeography.</title>
        <authorList>
            <person name="Normand P."/>
            <person name="Lapierre P."/>
            <person name="Tisa L.S."/>
            <person name="Gogarten J.P."/>
            <person name="Alloisio N."/>
            <person name="Bagnarol E."/>
            <person name="Bassi C.A."/>
            <person name="Berry A.M."/>
            <person name="Bickhart D.M."/>
            <person name="Choisne N."/>
            <person name="Couloux A."/>
            <person name="Cournoyer B."/>
            <person name="Cruveiller S."/>
            <person name="Daubin V."/>
            <person name="Demange N."/>
            <person name="Francino M.P."/>
            <person name="Goltsman E."/>
            <person name="Huang Y."/>
            <person name="Kopp O.R."/>
            <person name="Labarre L."/>
            <person name="Lapidus A."/>
            <person name="Lavire C."/>
            <person name="Marechal J."/>
            <person name="Martinez M."/>
            <person name="Mastronunzio J.E."/>
            <person name="Mullin B.C."/>
            <person name="Niemann J."/>
            <person name="Pujic P."/>
            <person name="Rawnsley T."/>
            <person name="Rouy Z."/>
            <person name="Schenowitz C."/>
            <person name="Sellstedt A."/>
            <person name="Tavares F."/>
            <person name="Tomkins J.P."/>
            <person name="Vallenet D."/>
            <person name="Valverde C."/>
            <person name="Wall L.G."/>
            <person name="Wang Y."/>
            <person name="Medigue C."/>
            <person name="Benson D.R."/>
        </authorList>
    </citation>
    <scope>NUCLEOTIDE SEQUENCE [LARGE SCALE GENOMIC DNA]</scope>
    <source>
        <strain evidence="6">DSM 45986 / CECT 9034 / ACN14a</strain>
    </source>
</reference>
<feature type="compositionally biased region" description="Low complexity" evidence="3">
    <location>
        <begin position="273"/>
        <end position="296"/>
    </location>
</feature>
<feature type="domain" description="NodB homology" evidence="4">
    <location>
        <begin position="72"/>
        <end position="355"/>
    </location>
</feature>
<dbReference type="HOGENOM" id="CLU_053113_0_0_11"/>
<dbReference type="InterPro" id="IPR011330">
    <property type="entry name" value="Glyco_hydro/deAcase_b/a-brl"/>
</dbReference>
<dbReference type="STRING" id="326424.FRAAL6143"/>
<gene>
    <name evidence="5" type="ordered locus">FRAAL6143</name>
</gene>
<dbReference type="EMBL" id="CT573213">
    <property type="protein sequence ID" value="CAJ64766.1"/>
    <property type="molecule type" value="Genomic_DNA"/>
</dbReference>
<dbReference type="KEGG" id="fal:FRAAL6143"/>
<keyword evidence="6" id="KW-1185">Reference proteome</keyword>
<dbReference type="InterPro" id="IPR051398">
    <property type="entry name" value="Polysacch_Deacetylase"/>
</dbReference>
<evidence type="ECO:0000256" key="2">
    <source>
        <dbReference type="ARBA" id="ARBA00022729"/>
    </source>
</evidence>
<keyword evidence="2" id="KW-0732">Signal</keyword>
<dbReference type="Gene3D" id="3.20.20.370">
    <property type="entry name" value="Glycoside hydrolase/deacetylase"/>
    <property type="match status" value="1"/>
</dbReference>
<dbReference type="PANTHER" id="PTHR34216">
    <property type="match status" value="1"/>
</dbReference>
<sequence>MTLGLRTARRGQMIPVLRYRSLDPHTSRGAPRRPMLLSTFARHCNLIAASGRQPMTVSGYVASLGAAAAPKNPVVITFDDGGAETMNALRRLAERGLTATVFVTSSRVGDPGYFHRADLHRIRGLGIEIGGSGHTGRPLNELARTDVIAELTLSRRRLAVATGDEPRTFAYPGGGYDLSVRQLVISAGYSSACAVRDVLSHPADDRFALARLTVDATTTDSRLSAWLEGVGRTGPHPVLPPDRAFRFPRVARSSGPFRPRLGRSEPPSPGLPTPIRAAGATAAPAPGSAPSRPEAAGTPEAANPAESTGIPEAPGTTGTPGTAETPGTTEAADPAEAPGTTEAASHTEVAGPATGTSPGGPGGRSTADATGTEPQAAASAPVRECELCRPTSPGAARATPSPPSTRALAAGSVLQQPGQRVRRSR</sequence>
<dbReference type="InterPro" id="IPR002509">
    <property type="entry name" value="NODB_dom"/>
</dbReference>
<comment type="subcellular location">
    <subcellularLocation>
        <location evidence="1">Secreted</location>
    </subcellularLocation>
</comment>
<dbReference type="SUPFAM" id="SSF88713">
    <property type="entry name" value="Glycoside hydrolase/deacetylase"/>
    <property type="match status" value="1"/>
</dbReference>
<proteinExistence type="predicted"/>
<feature type="compositionally biased region" description="Low complexity" evidence="3">
    <location>
        <begin position="308"/>
        <end position="356"/>
    </location>
</feature>
<dbReference type="eggNOG" id="COG0726">
    <property type="taxonomic scope" value="Bacteria"/>
</dbReference>
<accession>Q0RCQ8</accession>
<dbReference type="GO" id="GO:0005576">
    <property type="term" value="C:extracellular region"/>
    <property type="evidence" value="ECO:0007669"/>
    <property type="project" value="UniProtKB-SubCell"/>
</dbReference>
<dbReference type="PROSITE" id="PS51677">
    <property type="entry name" value="NODB"/>
    <property type="match status" value="1"/>
</dbReference>
<dbReference type="CDD" id="cd10918">
    <property type="entry name" value="CE4_NodB_like_5s_6s"/>
    <property type="match status" value="1"/>
</dbReference>
<dbReference type="GO" id="GO:0005975">
    <property type="term" value="P:carbohydrate metabolic process"/>
    <property type="evidence" value="ECO:0007669"/>
    <property type="project" value="InterPro"/>
</dbReference>
<dbReference type="Pfam" id="PF01522">
    <property type="entry name" value="Polysacc_deac_1"/>
    <property type="match status" value="1"/>
</dbReference>
<protein>
    <recommendedName>
        <fullName evidence="4">NodB homology domain-containing protein</fullName>
    </recommendedName>
</protein>